<sequence>MAHLTPNLVPFLEQFETNFPKESYLNTASSLCLQKLCCVSSLSKVLSFFQTILESPKLTLATLFGNGYVHLITSLNILSPTERIKVKYEKLDLYQASQNLTNYQNTLAETFGYPPDSMFRVAALSGNEPQARWQFAESIFWLVTQIEKNGTIKDTQNQRRTIVVKEDFDELKLGQVLKKNTFQNPYWNKKTATFKKSNEEMLKEKQEIEDILQQFVQMVLEFQKTNKETNEFADSNSNSENFEEAMLVKIEKLYQEFALKISDHDAINIVNDMFVESFSESSNSTDDDQGSNLEDENDNYNEDDEEELEDDEEESEEKKVELEKDDNEEDTEEFEEDKGEEEEEEEEDEDNGEEEEFEYYNEEEQEEVDDEVLEYVNNEEHLKDEEDEDYQDEEFESENNEEFSNIESSVFENSFSNSDSIFEKELEINNQNQKKKKSKNKQQNKKRNIKKLEYLIQREKERIKKINFKIKTKQQEILDQKTKQKTNPKKSNVIKLKNKTKNKNKVNFNKKKQGISIIEPKNNSCFYSQKVVPSLIKEYNEYNKSISIFEIFFLLNVYDKWKNIDIALLEKKHQSMIKINKKEFELCFSYAINFSRIGYACLPIRCWDIQNQKETSALIKIDKNNLLIFYDYNQNQTHNHKTKNSDNHNNNNNKKKKKNPNPNPNTNLNEDDADYNYFNEKNQLNNFNKKIIFKSKWDPKELIIYIDQQSNSKLLYFVDNKNENACLIKTANFKMKYTLIFLFLIYNQSKGKNALIGKNPKIKYIDPHTINTTVLPPSITPKRKISSNFFSFQKIINDPNFRSSVRKYNNNRNYKNFLRLIKKSVLNIWKKRSVNYLVSVVTNREFPFLAGQMDDAFIATKTQDDCHLLYILIYYFLEAKRLGRGGGKPDPIWDNINRDLCSINLERGEKGKREGEKNNYNHSKKKKFTRSKKYSKIVKTNHRHKHKKDSKTLNPDIHLAMPQNSDGFFSSEVESSELSKMLEPIAIKNGGNSASNGSSNSLNVSSLQSDHGEKKTKERYNSFSSSSIEIGNTKELTSNSNGENTEDQEDDMKKNKLDSGSFSDSDSDSDSGFGSGSDLNSNFDSSSVSSPYSYSNSDIDSDPDSNSSLEKKTKFYLDEMEDDLVI</sequence>
<comment type="caution">
    <text evidence="3">The sequence shown here is derived from an EMBL/GenBank/DDBJ whole genome shotgun (WGS) entry which is preliminary data.</text>
</comment>
<feature type="region of interest" description="Disordered" evidence="2">
    <location>
        <begin position="279"/>
        <end position="407"/>
    </location>
</feature>
<evidence type="ECO:0000313" key="4">
    <source>
        <dbReference type="Proteomes" id="UP001146793"/>
    </source>
</evidence>
<feature type="compositionally biased region" description="Basic and acidic residues" evidence="2">
    <location>
        <begin position="1010"/>
        <end position="1020"/>
    </location>
</feature>
<evidence type="ECO:0000256" key="2">
    <source>
        <dbReference type="SAM" id="MobiDB-lite"/>
    </source>
</evidence>
<feature type="region of interest" description="Disordered" evidence="2">
    <location>
        <begin position="911"/>
        <end position="956"/>
    </location>
</feature>
<reference evidence="3" key="1">
    <citation type="submission" date="2022-08" db="EMBL/GenBank/DDBJ databases">
        <title>Novel sulphate-reducing endosymbionts in the free-living metamonad Anaeramoeba.</title>
        <authorList>
            <person name="Jerlstrom-Hultqvist J."/>
            <person name="Cepicka I."/>
            <person name="Gallot-Lavallee L."/>
            <person name="Salas-Leiva D."/>
            <person name="Curtis B.A."/>
            <person name="Zahonova K."/>
            <person name="Pipaliya S."/>
            <person name="Dacks J."/>
            <person name="Roger A.J."/>
        </authorList>
    </citation>
    <scope>NUCLEOTIDE SEQUENCE</scope>
    <source>
        <strain evidence="3">Busselton2</strain>
    </source>
</reference>
<feature type="region of interest" description="Disordered" evidence="2">
    <location>
        <begin position="638"/>
        <end position="672"/>
    </location>
</feature>
<name>A0AAV8AIA1_9EUKA</name>
<protein>
    <submittedName>
        <fullName evidence="3">Uncharacterized protein</fullName>
    </submittedName>
</protein>
<dbReference type="Proteomes" id="UP001146793">
    <property type="component" value="Unassembled WGS sequence"/>
</dbReference>
<proteinExistence type="predicted"/>
<dbReference type="AlphaFoldDB" id="A0AAV8AIA1"/>
<feature type="region of interest" description="Disordered" evidence="2">
    <location>
        <begin position="989"/>
        <end position="1114"/>
    </location>
</feature>
<feature type="compositionally biased region" description="Polar residues" evidence="2">
    <location>
        <begin position="1021"/>
        <end position="1043"/>
    </location>
</feature>
<feature type="compositionally biased region" description="Low complexity" evidence="2">
    <location>
        <begin position="989"/>
        <end position="1009"/>
    </location>
</feature>
<dbReference type="EMBL" id="JANTQA010000008">
    <property type="protein sequence ID" value="KAJ3452587.1"/>
    <property type="molecule type" value="Genomic_DNA"/>
</dbReference>
<feature type="compositionally biased region" description="Acidic residues" evidence="2">
    <location>
        <begin position="285"/>
        <end position="315"/>
    </location>
</feature>
<organism evidence="3 4">
    <name type="scientific">Anaeramoeba flamelloides</name>
    <dbReference type="NCBI Taxonomy" id="1746091"/>
    <lineage>
        <taxon>Eukaryota</taxon>
        <taxon>Metamonada</taxon>
        <taxon>Anaeramoebidae</taxon>
        <taxon>Anaeramoeba</taxon>
    </lineage>
</organism>
<gene>
    <name evidence="3" type="ORF">M0812_04359</name>
</gene>
<evidence type="ECO:0000313" key="3">
    <source>
        <dbReference type="EMBL" id="KAJ3452587.1"/>
    </source>
</evidence>
<feature type="coiled-coil region" evidence="1">
    <location>
        <begin position="421"/>
        <end position="476"/>
    </location>
</feature>
<feature type="compositionally biased region" description="Basic residues" evidence="2">
    <location>
        <begin position="922"/>
        <end position="949"/>
    </location>
</feature>
<keyword evidence="1" id="KW-0175">Coiled coil</keyword>
<feature type="compositionally biased region" description="Acidic residues" evidence="2">
    <location>
        <begin position="385"/>
        <end position="401"/>
    </location>
</feature>
<accession>A0AAV8AIA1</accession>
<evidence type="ECO:0000256" key="1">
    <source>
        <dbReference type="SAM" id="Coils"/>
    </source>
</evidence>
<feature type="compositionally biased region" description="Low complexity" evidence="2">
    <location>
        <begin position="1058"/>
        <end position="1108"/>
    </location>
</feature>
<feature type="compositionally biased region" description="Acidic residues" evidence="2">
    <location>
        <begin position="323"/>
        <end position="373"/>
    </location>
</feature>